<protein>
    <submittedName>
        <fullName evidence="3">DnaJ-domain-containing protein</fullName>
    </submittedName>
</protein>
<dbReference type="Gene3D" id="1.10.287.110">
    <property type="entry name" value="DnaJ domain"/>
    <property type="match status" value="1"/>
</dbReference>
<sequence length="281" mass="30916">MANVNCTLPFRKTSFVSTLLNNENVDPSIEPSSDLPKLPAFSKIPKLRSRKKIPSINIFIDPDTATPPSPTTATTRPPSSGRTPLGTLKDGGNARYVSQPSSLDLPWPYSPHDPNWEDTENYLLSPLRSATFPSMNMPTSLLAPSSSTSTPHWWSHPSTPASSVPSSPLGTPPTTPGPEAPRVRARQPRTTRTRVISAAVDRPKNMELYRLLGIKDAKASSLDIKAAYKKVAFKYHPDKVVDNMREVAHKRMAKINAAKDVLMDAVARKKYDKDGKLPWVV</sequence>
<feature type="compositionally biased region" description="Low complexity" evidence="1">
    <location>
        <begin position="71"/>
        <end position="84"/>
    </location>
</feature>
<dbReference type="PROSITE" id="PS50076">
    <property type="entry name" value="DNAJ_2"/>
    <property type="match status" value="1"/>
</dbReference>
<dbReference type="Proteomes" id="UP000799753">
    <property type="component" value="Unassembled WGS sequence"/>
</dbReference>
<dbReference type="OrthoDB" id="10250354at2759"/>
<dbReference type="InterPro" id="IPR001623">
    <property type="entry name" value="DnaJ_domain"/>
</dbReference>
<keyword evidence="4" id="KW-1185">Reference proteome</keyword>
<feature type="region of interest" description="Disordered" evidence="1">
    <location>
        <begin position="142"/>
        <end position="191"/>
    </location>
</feature>
<evidence type="ECO:0000256" key="1">
    <source>
        <dbReference type="SAM" id="MobiDB-lite"/>
    </source>
</evidence>
<organism evidence="3 4">
    <name type="scientific">Massarina eburnea CBS 473.64</name>
    <dbReference type="NCBI Taxonomy" id="1395130"/>
    <lineage>
        <taxon>Eukaryota</taxon>
        <taxon>Fungi</taxon>
        <taxon>Dikarya</taxon>
        <taxon>Ascomycota</taxon>
        <taxon>Pezizomycotina</taxon>
        <taxon>Dothideomycetes</taxon>
        <taxon>Pleosporomycetidae</taxon>
        <taxon>Pleosporales</taxon>
        <taxon>Massarineae</taxon>
        <taxon>Massarinaceae</taxon>
        <taxon>Massarina</taxon>
    </lineage>
</organism>
<name>A0A6A6S279_9PLEO</name>
<evidence type="ECO:0000259" key="2">
    <source>
        <dbReference type="PROSITE" id="PS50076"/>
    </source>
</evidence>
<dbReference type="PANTHER" id="PTHR24074">
    <property type="entry name" value="CO-CHAPERONE PROTEIN DJLA"/>
    <property type="match status" value="1"/>
</dbReference>
<evidence type="ECO:0000313" key="3">
    <source>
        <dbReference type="EMBL" id="KAF2641191.1"/>
    </source>
</evidence>
<accession>A0A6A6S279</accession>
<dbReference type="CDD" id="cd06257">
    <property type="entry name" value="DnaJ"/>
    <property type="match status" value="1"/>
</dbReference>
<reference evidence="3" key="1">
    <citation type="journal article" date="2020" name="Stud. Mycol.">
        <title>101 Dothideomycetes genomes: a test case for predicting lifestyles and emergence of pathogens.</title>
        <authorList>
            <person name="Haridas S."/>
            <person name="Albert R."/>
            <person name="Binder M."/>
            <person name="Bloem J."/>
            <person name="Labutti K."/>
            <person name="Salamov A."/>
            <person name="Andreopoulos B."/>
            <person name="Baker S."/>
            <person name="Barry K."/>
            <person name="Bills G."/>
            <person name="Bluhm B."/>
            <person name="Cannon C."/>
            <person name="Castanera R."/>
            <person name="Culley D."/>
            <person name="Daum C."/>
            <person name="Ezra D."/>
            <person name="Gonzalez J."/>
            <person name="Henrissat B."/>
            <person name="Kuo A."/>
            <person name="Liang C."/>
            <person name="Lipzen A."/>
            <person name="Lutzoni F."/>
            <person name="Magnuson J."/>
            <person name="Mondo S."/>
            <person name="Nolan M."/>
            <person name="Ohm R."/>
            <person name="Pangilinan J."/>
            <person name="Park H.-J."/>
            <person name="Ramirez L."/>
            <person name="Alfaro M."/>
            <person name="Sun H."/>
            <person name="Tritt A."/>
            <person name="Yoshinaga Y."/>
            <person name="Zwiers L.-H."/>
            <person name="Turgeon B."/>
            <person name="Goodwin S."/>
            <person name="Spatafora J."/>
            <person name="Crous P."/>
            <person name="Grigoriev I."/>
        </authorList>
    </citation>
    <scope>NUCLEOTIDE SEQUENCE</scope>
    <source>
        <strain evidence="3">CBS 473.64</strain>
    </source>
</reference>
<dbReference type="InterPro" id="IPR036869">
    <property type="entry name" value="J_dom_sf"/>
</dbReference>
<feature type="domain" description="J" evidence="2">
    <location>
        <begin position="207"/>
        <end position="275"/>
    </location>
</feature>
<gene>
    <name evidence="3" type="ORF">P280DRAFT_304795</name>
</gene>
<dbReference type="PRINTS" id="PR00625">
    <property type="entry name" value="JDOMAIN"/>
</dbReference>
<feature type="compositionally biased region" description="Low complexity" evidence="1">
    <location>
        <begin position="142"/>
        <end position="169"/>
    </location>
</feature>
<dbReference type="InterPro" id="IPR050817">
    <property type="entry name" value="DjlA_DnaK_co-chaperone"/>
</dbReference>
<dbReference type="SUPFAM" id="SSF46565">
    <property type="entry name" value="Chaperone J-domain"/>
    <property type="match status" value="1"/>
</dbReference>
<evidence type="ECO:0000313" key="4">
    <source>
        <dbReference type="Proteomes" id="UP000799753"/>
    </source>
</evidence>
<dbReference type="SMART" id="SM00271">
    <property type="entry name" value="DnaJ"/>
    <property type="match status" value="1"/>
</dbReference>
<feature type="compositionally biased region" description="Pro residues" evidence="1">
    <location>
        <begin position="170"/>
        <end position="179"/>
    </location>
</feature>
<dbReference type="AlphaFoldDB" id="A0A6A6S279"/>
<dbReference type="EMBL" id="MU006783">
    <property type="protein sequence ID" value="KAF2641191.1"/>
    <property type="molecule type" value="Genomic_DNA"/>
</dbReference>
<proteinExistence type="predicted"/>
<dbReference type="Pfam" id="PF00226">
    <property type="entry name" value="DnaJ"/>
    <property type="match status" value="1"/>
</dbReference>
<feature type="region of interest" description="Disordered" evidence="1">
    <location>
        <begin position="58"/>
        <end position="92"/>
    </location>
</feature>